<dbReference type="Gene3D" id="1.10.238.10">
    <property type="entry name" value="EF-hand"/>
    <property type="match status" value="4"/>
</dbReference>
<dbReference type="Proteomes" id="UP001178507">
    <property type="component" value="Unassembled WGS sequence"/>
</dbReference>
<dbReference type="InterPro" id="IPR036859">
    <property type="entry name" value="CAP-Gly_dom_sf"/>
</dbReference>
<dbReference type="GO" id="GO:0051480">
    <property type="term" value="P:regulation of cytosolic calcium ion concentration"/>
    <property type="evidence" value="ECO:0007669"/>
    <property type="project" value="TreeGrafter"/>
</dbReference>
<dbReference type="GO" id="GO:0005829">
    <property type="term" value="C:cytosol"/>
    <property type="evidence" value="ECO:0007669"/>
    <property type="project" value="TreeGrafter"/>
</dbReference>
<evidence type="ECO:0000313" key="6">
    <source>
        <dbReference type="EMBL" id="CAJ1401282.1"/>
    </source>
</evidence>
<keyword evidence="2" id="KW-0175">Coiled coil</keyword>
<feature type="domain" description="EF-hand" evidence="4">
    <location>
        <begin position="575"/>
        <end position="610"/>
    </location>
</feature>
<dbReference type="GO" id="GO:0005634">
    <property type="term" value="C:nucleus"/>
    <property type="evidence" value="ECO:0007669"/>
    <property type="project" value="TreeGrafter"/>
</dbReference>
<dbReference type="PANTHER" id="PTHR19972:SF10">
    <property type="entry name" value="CALBINDIN-32"/>
    <property type="match status" value="1"/>
</dbReference>
<dbReference type="PROSITE" id="PS00845">
    <property type="entry name" value="CAP_GLY_1"/>
    <property type="match status" value="1"/>
</dbReference>
<reference evidence="6" key="1">
    <citation type="submission" date="2023-08" db="EMBL/GenBank/DDBJ databases">
        <authorList>
            <person name="Chen Y."/>
            <person name="Shah S."/>
            <person name="Dougan E. K."/>
            <person name="Thang M."/>
            <person name="Chan C."/>
        </authorList>
    </citation>
    <scope>NUCLEOTIDE SEQUENCE</scope>
</reference>
<dbReference type="CDD" id="cd00051">
    <property type="entry name" value="EFh"/>
    <property type="match status" value="1"/>
</dbReference>
<dbReference type="InterPro" id="IPR011992">
    <property type="entry name" value="EF-hand-dom_pair"/>
</dbReference>
<feature type="domain" description="EF-hand" evidence="4">
    <location>
        <begin position="399"/>
        <end position="434"/>
    </location>
</feature>
<feature type="domain" description="EF-hand" evidence="4">
    <location>
        <begin position="468"/>
        <end position="503"/>
    </location>
</feature>
<evidence type="ECO:0000259" key="4">
    <source>
        <dbReference type="PROSITE" id="PS50222"/>
    </source>
</evidence>
<dbReference type="InterPro" id="IPR000938">
    <property type="entry name" value="CAP-Gly_domain"/>
</dbReference>
<feature type="region of interest" description="Disordered" evidence="3">
    <location>
        <begin position="108"/>
        <end position="144"/>
    </location>
</feature>
<proteinExistence type="predicted"/>
<keyword evidence="1" id="KW-0106">Calcium</keyword>
<accession>A0AA36J7Y0</accession>
<feature type="domain" description="CAP-Gly" evidence="5">
    <location>
        <begin position="51"/>
        <end position="93"/>
    </location>
</feature>
<evidence type="ECO:0000259" key="5">
    <source>
        <dbReference type="PROSITE" id="PS50245"/>
    </source>
</evidence>
<dbReference type="GO" id="GO:0005509">
    <property type="term" value="F:calcium ion binding"/>
    <property type="evidence" value="ECO:0007669"/>
    <property type="project" value="InterPro"/>
</dbReference>
<feature type="domain" description="EF-hand" evidence="4">
    <location>
        <begin position="370"/>
        <end position="396"/>
    </location>
</feature>
<evidence type="ECO:0000256" key="1">
    <source>
        <dbReference type="ARBA" id="ARBA00022837"/>
    </source>
</evidence>
<organism evidence="6 7">
    <name type="scientific">Effrenium voratum</name>
    <dbReference type="NCBI Taxonomy" id="2562239"/>
    <lineage>
        <taxon>Eukaryota</taxon>
        <taxon>Sar</taxon>
        <taxon>Alveolata</taxon>
        <taxon>Dinophyceae</taxon>
        <taxon>Suessiales</taxon>
        <taxon>Symbiodiniaceae</taxon>
        <taxon>Effrenium</taxon>
    </lineage>
</organism>
<dbReference type="Gene3D" id="2.30.30.190">
    <property type="entry name" value="CAP Gly-rich-like domain"/>
    <property type="match status" value="1"/>
</dbReference>
<dbReference type="EMBL" id="CAUJNA010003407">
    <property type="protein sequence ID" value="CAJ1401282.1"/>
    <property type="molecule type" value="Genomic_DNA"/>
</dbReference>
<dbReference type="PROSITE" id="PS00018">
    <property type="entry name" value="EF_HAND_1"/>
    <property type="match status" value="6"/>
</dbReference>
<dbReference type="PROSITE" id="PS50222">
    <property type="entry name" value="EF_HAND_2"/>
    <property type="match status" value="6"/>
</dbReference>
<dbReference type="InterPro" id="IPR018247">
    <property type="entry name" value="EF_Hand_1_Ca_BS"/>
</dbReference>
<dbReference type="PANTHER" id="PTHR19972">
    <property type="entry name" value="CALBINDIN"/>
    <property type="match status" value="1"/>
</dbReference>
<dbReference type="InterPro" id="IPR002048">
    <property type="entry name" value="EF_hand_dom"/>
</dbReference>
<name>A0AA36J7Y0_9DINO</name>
<dbReference type="InterPro" id="IPR051001">
    <property type="entry name" value="Calbindin_Ca-bind"/>
</dbReference>
<dbReference type="PROSITE" id="PS50245">
    <property type="entry name" value="CAP_GLY_2"/>
    <property type="match status" value="1"/>
</dbReference>
<feature type="coiled-coil region" evidence="2">
    <location>
        <begin position="211"/>
        <end position="245"/>
    </location>
</feature>
<protein>
    <submittedName>
        <fullName evidence="6">Uncharacterized protein</fullName>
    </submittedName>
</protein>
<evidence type="ECO:0000313" key="7">
    <source>
        <dbReference type="Proteomes" id="UP001178507"/>
    </source>
</evidence>
<dbReference type="SUPFAM" id="SSF47473">
    <property type="entry name" value="EF-hand"/>
    <property type="match status" value="2"/>
</dbReference>
<feature type="compositionally biased region" description="Basic and acidic residues" evidence="3">
    <location>
        <begin position="129"/>
        <end position="144"/>
    </location>
</feature>
<evidence type="ECO:0000256" key="3">
    <source>
        <dbReference type="SAM" id="MobiDB-lite"/>
    </source>
</evidence>
<feature type="domain" description="EF-hand" evidence="4">
    <location>
        <begin position="613"/>
        <end position="648"/>
    </location>
</feature>
<dbReference type="SUPFAM" id="SSF74924">
    <property type="entry name" value="Cap-Gly domain"/>
    <property type="match status" value="1"/>
</dbReference>
<dbReference type="SMART" id="SM00054">
    <property type="entry name" value="EFh"/>
    <property type="match status" value="6"/>
</dbReference>
<evidence type="ECO:0000256" key="2">
    <source>
        <dbReference type="SAM" id="Coils"/>
    </source>
</evidence>
<comment type="caution">
    <text evidence="6">The sequence shown here is derived from an EMBL/GenBank/DDBJ whole genome shotgun (WGS) entry which is preliminary data.</text>
</comment>
<dbReference type="AlphaFoldDB" id="A0AA36J7Y0"/>
<feature type="domain" description="EF-hand" evidence="4">
    <location>
        <begin position="506"/>
        <end position="541"/>
    </location>
</feature>
<dbReference type="Pfam" id="PF13499">
    <property type="entry name" value="EF-hand_7"/>
    <property type="match status" value="3"/>
</dbReference>
<sequence>MAVKAKRATMMQATRASILPLAQAPGALPVAVGDQVVVGDQQLQGVVRYAGATKFAAGEWLGIELEKKAGKNNGSVKGEVYFECEPEYGIFVRPTAVMKLGDLSALSAGESTASGSPASLAPPSPTLEAPKEMKRKEERKSRALAAKELEPMSAERSKAQYELAEAMEEHDLPRLRRALPVAQNLGVAQEEIEGAKKILEYQANAAALTEVQRLHTSLANLRHKLQELEAQKVFAEMTRQRSVEEVQARARQAAADKLEKRLWSRLEPTISRLVQGATAKTQARLAAAKDRGQLFCSQCSKKFCREELAAEMKNEVAAELKAGISKEELQKPAAPVAPAAPDALARQMAKGTMSMCYSSVATRLLQTTSFEQLDADGDGKVTKAELAAALTDMKVEGNEAEAAKEQIVQMADKDGDGVISKEELQQAKADVAAAEQPQPADPVAPAAPDASTTQMAKGTMSMCYASVATRLMQTKSFEQLDADGDGKVTKEELAAALTDMKVEGNEAEAAKEQIIQMADKDGDGVISKEELQQAKADVAAAEQPQPAAPVAPAAPDASTTQMAKGTMSMCYASVATRLMQTKSFEQLDADGDGKVTKEELAAALTDMKVDGKEAEEAKEQIMQMADQDGDGVISSKELEEAKAKHVNGTAVPA</sequence>
<dbReference type="SMART" id="SM01052">
    <property type="entry name" value="CAP_GLY"/>
    <property type="match status" value="1"/>
</dbReference>
<keyword evidence="7" id="KW-1185">Reference proteome</keyword>
<gene>
    <name evidence="6" type="ORF">EVOR1521_LOCUS24463</name>
</gene>
<dbReference type="Pfam" id="PF01302">
    <property type="entry name" value="CAP_GLY"/>
    <property type="match status" value="1"/>
</dbReference>